<sequence>MRLALLTLKSGLFHIISNYQIVPSKQKIFVAGDSGFGVVLQGDINLEYRRFAHEKEQKQ</sequence>
<organism evidence="2">
    <name type="scientific">Drosophila melanogaster</name>
    <name type="common">Fruit fly</name>
    <dbReference type="NCBI Taxonomy" id="7227"/>
    <lineage>
        <taxon>Eukaryota</taxon>
        <taxon>Metazoa</taxon>
        <taxon>Ecdysozoa</taxon>
        <taxon>Arthropoda</taxon>
        <taxon>Hexapoda</taxon>
        <taxon>Insecta</taxon>
        <taxon>Pterygota</taxon>
        <taxon>Neoptera</taxon>
        <taxon>Endopterygota</taxon>
        <taxon>Diptera</taxon>
        <taxon>Brachycera</taxon>
        <taxon>Muscomorpha</taxon>
        <taxon>Ephydroidea</taxon>
        <taxon>Drosophilidae</taxon>
        <taxon>Drosophila</taxon>
        <taxon>Sophophora</taxon>
    </lineage>
</organism>
<dbReference type="GO" id="GO:0004497">
    <property type="term" value="F:monooxygenase activity"/>
    <property type="evidence" value="ECO:0007669"/>
    <property type="project" value="UniProtKB-KW"/>
</dbReference>
<dbReference type="GO" id="GO:0030976">
    <property type="term" value="F:thiamine pyrophosphate binding"/>
    <property type="evidence" value="ECO:0007669"/>
    <property type="project" value="InterPro"/>
</dbReference>
<evidence type="ECO:0000256" key="1">
    <source>
        <dbReference type="ARBA" id="ARBA00023052"/>
    </source>
</evidence>
<proteinExistence type="evidence at transcript level"/>
<evidence type="ECO:0000313" key="3">
    <source>
        <dbReference type="FlyBase" id="FBgn0044501"/>
    </source>
</evidence>
<gene>
    <name evidence="3" type="primary">Cyp450_U5csm</name>
</gene>
<keyword evidence="1" id="KW-0786">Thiamine pyrophosphate</keyword>
<dbReference type="AGR" id="FB:FBgn0044501"/>
<accession>Q9GTX6</accession>
<dbReference type="InterPro" id="IPR000399">
    <property type="entry name" value="TPP-bd_CS"/>
</dbReference>
<dbReference type="FlyBase" id="FBgn0044501">
    <property type="gene designation" value="Cyp450_U5csm"/>
</dbReference>
<keyword evidence="2" id="KW-0503">Monooxygenase</keyword>
<dbReference type="PROSITE" id="PS00187">
    <property type="entry name" value="TPP_ENZYMES"/>
    <property type="match status" value="1"/>
</dbReference>
<evidence type="ECO:0000313" key="2">
    <source>
        <dbReference type="EMBL" id="AAG13657.1"/>
    </source>
</evidence>
<name>Q9GTX6_DROME</name>
<reference evidence="2" key="1">
    <citation type="submission" date="2000-03" db="EMBL/GenBank/DDBJ databases">
        <title>Isolation and Characterization of a Novel Drosophila melanogaster Cytochrome P450 with Homology to Mammalian CYP3A Family.</title>
        <authorList>
            <person name="Metcalf C.S."/>
            <person name="Danielson P.B."/>
        </authorList>
    </citation>
    <scope>NUCLEOTIDE SEQUENCE</scope>
</reference>
<protein>
    <submittedName>
        <fullName evidence="2">Cytochrome P450 monooxygenase</fullName>
    </submittedName>
</protein>
<keyword evidence="2" id="KW-0560">Oxidoreductase</keyword>
<dbReference type="EMBL" id="AF245705">
    <property type="protein sequence ID" value="AAG13657.1"/>
    <property type="molecule type" value="mRNA"/>
</dbReference>
<dbReference type="GO" id="GO:0000287">
    <property type="term" value="F:magnesium ion binding"/>
    <property type="evidence" value="ECO:0007669"/>
    <property type="project" value="InterPro"/>
</dbReference>
<dbReference type="AlphaFoldDB" id="Q9GTX6"/>